<evidence type="ECO:0000313" key="4">
    <source>
        <dbReference type="Proteomes" id="UP000305267"/>
    </source>
</evidence>
<dbReference type="InterPro" id="IPR029787">
    <property type="entry name" value="Nucleotide_cyclase"/>
</dbReference>
<dbReference type="PANTHER" id="PTHR44757:SF2">
    <property type="entry name" value="BIOFILM ARCHITECTURE MAINTENANCE PROTEIN MBAA"/>
    <property type="match status" value="1"/>
</dbReference>
<dbReference type="PANTHER" id="PTHR44757">
    <property type="entry name" value="DIGUANYLATE CYCLASE DGCP"/>
    <property type="match status" value="1"/>
</dbReference>
<dbReference type="Gene3D" id="3.30.70.270">
    <property type="match status" value="1"/>
</dbReference>
<feature type="transmembrane region" description="Helical" evidence="1">
    <location>
        <begin position="21"/>
        <end position="41"/>
    </location>
</feature>
<name>A0A5C4LIV1_9HYPH</name>
<gene>
    <name evidence="3" type="ORF">FF100_08170</name>
</gene>
<dbReference type="PROSITE" id="PS50887">
    <property type="entry name" value="GGDEF"/>
    <property type="match status" value="1"/>
</dbReference>
<proteinExistence type="predicted"/>
<organism evidence="3 4">
    <name type="scientific">Methylobacterium terricola</name>
    <dbReference type="NCBI Taxonomy" id="2583531"/>
    <lineage>
        <taxon>Bacteria</taxon>
        <taxon>Pseudomonadati</taxon>
        <taxon>Pseudomonadota</taxon>
        <taxon>Alphaproteobacteria</taxon>
        <taxon>Hyphomicrobiales</taxon>
        <taxon>Methylobacteriaceae</taxon>
        <taxon>Methylobacterium</taxon>
    </lineage>
</organism>
<reference evidence="3 4" key="1">
    <citation type="submission" date="2019-06" db="EMBL/GenBank/DDBJ databases">
        <title>Genome of Methylobacterium sp. 17Sr1-39.</title>
        <authorList>
            <person name="Seo T."/>
        </authorList>
    </citation>
    <scope>NUCLEOTIDE SEQUENCE [LARGE SCALE GENOMIC DNA]</scope>
    <source>
        <strain evidence="3 4">17Sr1-39</strain>
    </source>
</reference>
<feature type="transmembrane region" description="Helical" evidence="1">
    <location>
        <begin position="142"/>
        <end position="160"/>
    </location>
</feature>
<feature type="transmembrane region" description="Helical" evidence="1">
    <location>
        <begin position="166"/>
        <end position="187"/>
    </location>
</feature>
<dbReference type="NCBIfam" id="TIGR00254">
    <property type="entry name" value="GGDEF"/>
    <property type="match status" value="1"/>
</dbReference>
<keyword evidence="1" id="KW-0812">Transmembrane</keyword>
<dbReference type="InterPro" id="IPR043128">
    <property type="entry name" value="Rev_trsase/Diguanyl_cyclase"/>
</dbReference>
<evidence type="ECO:0000259" key="2">
    <source>
        <dbReference type="PROSITE" id="PS50887"/>
    </source>
</evidence>
<dbReference type="AlphaFoldDB" id="A0A5C4LIV1"/>
<comment type="caution">
    <text evidence="3">The sequence shown here is derived from an EMBL/GenBank/DDBJ whole genome shotgun (WGS) entry which is preliminary data.</text>
</comment>
<sequence>MPLRNESDDIHVALVGELARIGLPNGIMGVTLVGVGLFAAHALGDTVLLAATLVGGLASAGKLGLIVRHLRRNAQGPLARHEAVRWERGHILTTAVIAASVGVLTGRLFAQADLQMQMLATGLLFGYCSGVVTHLSIRPRMAAAALLLATLPPIGAAAWSEGRPHHILAAMFALFLVGALQSVLSAYRTAIRQIRLRLDMAALARSDALTGLANRLGLRRAFGSLPATDGAAVAVHCFDLDGFKLVNDRYGHAVGDALLQELGARLQRLVVAPAVVARVGGDEFVVLQPSVQHPREAEILARRIAHTLEAPYQLAGQTVSVGLSLGYASAPSASANLDDLLRRADAASYAVKRRGGGVAVGAAAGETGALLAVAEVA</sequence>
<keyword evidence="4" id="KW-1185">Reference proteome</keyword>
<dbReference type="SMART" id="SM00267">
    <property type="entry name" value="GGDEF"/>
    <property type="match status" value="1"/>
</dbReference>
<keyword evidence="1" id="KW-1133">Transmembrane helix</keyword>
<protein>
    <submittedName>
        <fullName evidence="3">GGDEF domain-containing protein</fullName>
    </submittedName>
</protein>
<evidence type="ECO:0000256" key="1">
    <source>
        <dbReference type="SAM" id="Phobius"/>
    </source>
</evidence>
<dbReference type="OrthoDB" id="315417at2"/>
<dbReference type="InterPro" id="IPR000160">
    <property type="entry name" value="GGDEF_dom"/>
</dbReference>
<dbReference type="RefSeq" id="WP_139035065.1">
    <property type="nucleotide sequence ID" value="NZ_VDDA01000003.1"/>
</dbReference>
<dbReference type="CDD" id="cd01949">
    <property type="entry name" value="GGDEF"/>
    <property type="match status" value="1"/>
</dbReference>
<dbReference type="Proteomes" id="UP000305267">
    <property type="component" value="Unassembled WGS sequence"/>
</dbReference>
<feature type="transmembrane region" description="Helical" evidence="1">
    <location>
        <begin position="91"/>
        <end position="110"/>
    </location>
</feature>
<dbReference type="Pfam" id="PF00990">
    <property type="entry name" value="GGDEF"/>
    <property type="match status" value="1"/>
</dbReference>
<evidence type="ECO:0000313" key="3">
    <source>
        <dbReference type="EMBL" id="TNC14151.1"/>
    </source>
</evidence>
<keyword evidence="1" id="KW-0472">Membrane</keyword>
<dbReference type="InterPro" id="IPR052155">
    <property type="entry name" value="Biofilm_reg_signaling"/>
</dbReference>
<feature type="domain" description="GGDEF" evidence="2">
    <location>
        <begin position="231"/>
        <end position="364"/>
    </location>
</feature>
<feature type="transmembrane region" description="Helical" evidence="1">
    <location>
        <begin position="47"/>
        <end position="70"/>
    </location>
</feature>
<dbReference type="EMBL" id="VDDA01000003">
    <property type="protein sequence ID" value="TNC14151.1"/>
    <property type="molecule type" value="Genomic_DNA"/>
</dbReference>
<accession>A0A5C4LIV1</accession>
<feature type="transmembrane region" description="Helical" evidence="1">
    <location>
        <begin position="116"/>
        <end position="135"/>
    </location>
</feature>
<dbReference type="SUPFAM" id="SSF55073">
    <property type="entry name" value="Nucleotide cyclase"/>
    <property type="match status" value="1"/>
</dbReference>